<evidence type="ECO:0000313" key="2">
    <source>
        <dbReference type="EMBL" id="TMS33108.1"/>
    </source>
</evidence>
<dbReference type="EMBL" id="AZBU02000001">
    <property type="protein sequence ID" value="TMS33108.1"/>
    <property type="molecule type" value="Genomic_DNA"/>
</dbReference>
<gene>
    <name evidence="2" type="ORF">L596_000884</name>
</gene>
<feature type="transmembrane region" description="Helical" evidence="1">
    <location>
        <begin position="70"/>
        <end position="89"/>
    </location>
</feature>
<reference evidence="2 3" key="2">
    <citation type="journal article" date="2019" name="G3 (Bethesda)">
        <title>Hybrid Assembly of the Genome of the Entomopathogenic Nematode Steinernema carpocapsae Identifies the X-Chromosome.</title>
        <authorList>
            <person name="Serra L."/>
            <person name="Macchietto M."/>
            <person name="Macias-Munoz A."/>
            <person name="McGill C.J."/>
            <person name="Rodriguez I.M."/>
            <person name="Rodriguez B."/>
            <person name="Murad R."/>
            <person name="Mortazavi A."/>
        </authorList>
    </citation>
    <scope>NUCLEOTIDE SEQUENCE [LARGE SCALE GENOMIC DNA]</scope>
    <source>
        <strain evidence="2 3">ALL</strain>
    </source>
</reference>
<evidence type="ECO:0000256" key="1">
    <source>
        <dbReference type="SAM" id="Phobius"/>
    </source>
</evidence>
<comment type="caution">
    <text evidence="2">The sequence shown here is derived from an EMBL/GenBank/DDBJ whole genome shotgun (WGS) entry which is preliminary data.</text>
</comment>
<dbReference type="OrthoDB" id="261426at2759"/>
<name>A0A4U8UNM4_STECR</name>
<proteinExistence type="predicted"/>
<dbReference type="STRING" id="34508.A0A4U8UNM4"/>
<keyword evidence="3" id="KW-1185">Reference proteome</keyword>
<accession>A0A4U8UNM4</accession>
<keyword evidence="1" id="KW-0472">Membrane</keyword>
<dbReference type="AlphaFoldDB" id="A0A4U8UNM4"/>
<organism evidence="2 3">
    <name type="scientific">Steinernema carpocapsae</name>
    <name type="common">Entomopathogenic nematode</name>
    <dbReference type="NCBI Taxonomy" id="34508"/>
    <lineage>
        <taxon>Eukaryota</taxon>
        <taxon>Metazoa</taxon>
        <taxon>Ecdysozoa</taxon>
        <taxon>Nematoda</taxon>
        <taxon>Chromadorea</taxon>
        <taxon>Rhabditida</taxon>
        <taxon>Tylenchina</taxon>
        <taxon>Panagrolaimomorpha</taxon>
        <taxon>Strongyloidoidea</taxon>
        <taxon>Steinernematidae</taxon>
        <taxon>Steinernema</taxon>
    </lineage>
</organism>
<evidence type="ECO:0000313" key="3">
    <source>
        <dbReference type="Proteomes" id="UP000298663"/>
    </source>
</evidence>
<dbReference type="Proteomes" id="UP000298663">
    <property type="component" value="Unassembled WGS sequence"/>
</dbReference>
<keyword evidence="1" id="KW-0812">Transmembrane</keyword>
<sequence>MADKPDRFSVEAATSSCTIVDLSGGTLSGQTSEAFLISTRQGHATAVALIRTLGPNEMRPLLSLWQTTPALLLFVSLMQVGFCLLKLIINLH</sequence>
<keyword evidence="1" id="KW-1133">Transmembrane helix</keyword>
<reference evidence="2 3" key="1">
    <citation type="journal article" date="2015" name="Genome Biol.">
        <title>Comparative genomics of Steinernema reveals deeply conserved gene regulatory networks.</title>
        <authorList>
            <person name="Dillman A.R."/>
            <person name="Macchietto M."/>
            <person name="Porter C.F."/>
            <person name="Rogers A."/>
            <person name="Williams B."/>
            <person name="Antoshechkin I."/>
            <person name="Lee M.M."/>
            <person name="Goodwin Z."/>
            <person name="Lu X."/>
            <person name="Lewis E.E."/>
            <person name="Goodrich-Blair H."/>
            <person name="Stock S.P."/>
            <person name="Adams B.J."/>
            <person name="Sternberg P.W."/>
            <person name="Mortazavi A."/>
        </authorList>
    </citation>
    <scope>NUCLEOTIDE SEQUENCE [LARGE SCALE GENOMIC DNA]</scope>
    <source>
        <strain evidence="2 3">ALL</strain>
    </source>
</reference>
<protein>
    <submittedName>
        <fullName evidence="2">Uncharacterized protein</fullName>
    </submittedName>
</protein>